<protein>
    <submittedName>
        <fullName evidence="1">Unnamed protein product</fullName>
    </submittedName>
</protein>
<dbReference type="EMBL" id="BSXS01002364">
    <property type="protein sequence ID" value="GME78889.1"/>
    <property type="molecule type" value="Genomic_DNA"/>
</dbReference>
<organism evidence="1 2">
    <name type="scientific">Ambrosiozyma monospora</name>
    <name type="common">Yeast</name>
    <name type="synonym">Endomycopsis monosporus</name>
    <dbReference type="NCBI Taxonomy" id="43982"/>
    <lineage>
        <taxon>Eukaryota</taxon>
        <taxon>Fungi</taxon>
        <taxon>Dikarya</taxon>
        <taxon>Ascomycota</taxon>
        <taxon>Saccharomycotina</taxon>
        <taxon>Pichiomycetes</taxon>
        <taxon>Pichiales</taxon>
        <taxon>Pichiaceae</taxon>
        <taxon>Ambrosiozyma</taxon>
    </lineage>
</organism>
<keyword evidence="2" id="KW-1185">Reference proteome</keyword>
<accession>A0ACB5T185</accession>
<dbReference type="Proteomes" id="UP001165064">
    <property type="component" value="Unassembled WGS sequence"/>
</dbReference>
<gene>
    <name evidence="1" type="ORF">Amon02_000366100</name>
</gene>
<proteinExistence type="predicted"/>
<evidence type="ECO:0000313" key="2">
    <source>
        <dbReference type="Proteomes" id="UP001165064"/>
    </source>
</evidence>
<comment type="caution">
    <text evidence="1">The sequence shown here is derived from an EMBL/GenBank/DDBJ whole genome shotgun (WGS) entry which is preliminary data.</text>
</comment>
<name>A0ACB5T185_AMBMO</name>
<evidence type="ECO:0000313" key="1">
    <source>
        <dbReference type="EMBL" id="GME78889.1"/>
    </source>
</evidence>
<reference evidence="1" key="1">
    <citation type="submission" date="2023-04" db="EMBL/GenBank/DDBJ databases">
        <title>Ambrosiozyma monospora NBRC 10751.</title>
        <authorList>
            <person name="Ichikawa N."/>
            <person name="Sato H."/>
            <person name="Tonouchi N."/>
        </authorList>
    </citation>
    <scope>NUCLEOTIDE SEQUENCE</scope>
    <source>
        <strain evidence="1">NBRC 10751</strain>
    </source>
</reference>
<sequence length="350" mass="39676">MSQLISTAIEIAKEHYQPSPLRMRLSSIAGSTSLACWFVLILPQQIEQWRLKSVDGISPTFMLIWASGDLANLVGSLSAGLLPEVILTALWFFLSDGFVLFFYIYIGYIYPKRHALHHGKGGKKHHQHQQHQQQQQQQQQQQIGQEQVQESDEQTPLISETSAALQHTRSRSSRKSRSRKNSSTLDSFALKPSHHSILLRYVLPIVFILMCGLIGSFCSPNGQQHDDDGDEPGNSPDKFETFPQICGYISAVLYLTARLPQIYRNYTKKSCKGLSLLFFMLSTLGNVTYGLQILLYRSDWDYVMLNLSWLMGSLGTIVEDFVIFYQFYIYGGDEDVECDEEGAVVDVEDV</sequence>